<dbReference type="PANTHER" id="PTHR37625">
    <property type="entry name" value="OUTER MEMBRANE LIPOPROTEIN-RELATED"/>
    <property type="match status" value="1"/>
</dbReference>
<dbReference type="Proteomes" id="UP000037088">
    <property type="component" value="Unassembled WGS sequence"/>
</dbReference>
<dbReference type="PANTHER" id="PTHR37625:SF4">
    <property type="entry name" value="OUTER MEMBRANE LIPOPROTEIN"/>
    <property type="match status" value="1"/>
</dbReference>
<name>A0A0L7T5C5_9GAMM</name>
<sequence>MMNTGCSYFSGRATEQEPWTVEVKLTVAQQVNPDAADNPQPVRICIIETRRAGWLPQQLYEGRICEGLSASADVVNFEQYILAPGQTKTYKTINQDYDSGSRWVIVGAEFQRGIGKYSLIERHIPPDGDFKIDVVAENTSLTFL</sequence>
<dbReference type="EMBL" id="JRXE01000023">
    <property type="protein sequence ID" value="KOC88572.1"/>
    <property type="molecule type" value="Genomic_DNA"/>
</dbReference>
<dbReference type="InterPro" id="IPR038706">
    <property type="entry name" value="Type_VI_SciN-like_sf"/>
</dbReference>
<dbReference type="Proteomes" id="UP000036851">
    <property type="component" value="Unassembled WGS sequence"/>
</dbReference>
<proteinExistence type="predicted"/>
<organism evidence="2 3">
    <name type="scientific">Winslowiella iniecta</name>
    <dbReference type="NCBI Taxonomy" id="1560201"/>
    <lineage>
        <taxon>Bacteria</taxon>
        <taxon>Pseudomonadati</taxon>
        <taxon>Pseudomonadota</taxon>
        <taxon>Gammaproteobacteria</taxon>
        <taxon>Enterobacterales</taxon>
        <taxon>Erwiniaceae</taxon>
        <taxon>Winslowiella</taxon>
    </lineage>
</organism>
<dbReference type="Gene3D" id="2.60.40.4150">
    <property type="entry name" value="Type VI secretion system, lipoprotein SciN"/>
    <property type="match status" value="1"/>
</dbReference>
<dbReference type="InterPro" id="IPR017734">
    <property type="entry name" value="T6SS_SciN"/>
</dbReference>
<evidence type="ECO:0000313" key="1">
    <source>
        <dbReference type="EMBL" id="KOC88572.1"/>
    </source>
</evidence>
<keyword evidence="4" id="KW-1185">Reference proteome</keyword>
<dbReference type="NCBIfam" id="TIGR03352">
    <property type="entry name" value="VI_chp_3"/>
    <property type="match status" value="1"/>
</dbReference>
<dbReference type="AlphaFoldDB" id="A0A0L7T5C5"/>
<evidence type="ECO:0000313" key="2">
    <source>
        <dbReference type="EMBL" id="KOC90548.1"/>
    </source>
</evidence>
<dbReference type="Pfam" id="PF12790">
    <property type="entry name" value="T6SS-SciN"/>
    <property type="match status" value="1"/>
</dbReference>
<accession>A0A0L7T5C5</accession>
<dbReference type="PATRIC" id="fig|1560201.3.peg.3417"/>
<protein>
    <submittedName>
        <fullName evidence="2">Uncharacterized protein</fullName>
    </submittedName>
</protein>
<gene>
    <name evidence="1" type="ORF">NG42_16130</name>
    <name evidence="2" type="ORF">NG43_16860</name>
</gene>
<evidence type="ECO:0000313" key="3">
    <source>
        <dbReference type="Proteomes" id="UP000036851"/>
    </source>
</evidence>
<dbReference type="EMBL" id="JRXF01000029">
    <property type="protein sequence ID" value="KOC90548.1"/>
    <property type="molecule type" value="Genomic_DNA"/>
</dbReference>
<evidence type="ECO:0000313" key="4">
    <source>
        <dbReference type="Proteomes" id="UP000037088"/>
    </source>
</evidence>
<reference evidence="3 4" key="1">
    <citation type="journal article" date="2015" name="Int. J. Syst. Evol. Microbiol.">
        <title>Erwinia iniecta sp. nov., isolated from Russian wheat aphids (Diuraphis noxia).</title>
        <authorList>
            <person name="Campillo T."/>
            <person name="Luna E."/>
            <person name="Portier P."/>
            <person name="Fischer-Le Saux M."/>
            <person name="Lapitan N."/>
            <person name="Tisserat N.A."/>
            <person name="Leach J.E."/>
        </authorList>
    </citation>
    <scope>NUCLEOTIDE SEQUENCE [LARGE SCALE GENOMIC DNA]</scope>
    <source>
        <strain evidence="1 4">B120</strain>
        <strain evidence="2 3">B149</strain>
    </source>
</reference>
<comment type="caution">
    <text evidence="2">The sequence shown here is derived from an EMBL/GenBank/DDBJ whole genome shotgun (WGS) entry which is preliminary data.</text>
</comment>